<name>A0ABM8LM03_9BURK</name>
<organism evidence="1 2">
    <name type="scientific">Achromobacter mucicolens</name>
    <dbReference type="NCBI Taxonomy" id="1389922"/>
    <lineage>
        <taxon>Bacteria</taxon>
        <taxon>Pseudomonadati</taxon>
        <taxon>Pseudomonadota</taxon>
        <taxon>Betaproteobacteria</taxon>
        <taxon>Burkholderiales</taxon>
        <taxon>Alcaligenaceae</taxon>
        <taxon>Achromobacter</taxon>
    </lineage>
</organism>
<evidence type="ECO:0008006" key="3">
    <source>
        <dbReference type="Google" id="ProtNLM"/>
    </source>
</evidence>
<sequence>MKIKAIWGFRGDAAKLGAGTGRVRAGDTFSKVDPEYGHSLIGKGLAAEIEDGGEGGGKRPSHGLNVAQLKKALTEKEVAIPEGADKAALAALLDEAGAR</sequence>
<dbReference type="Gene3D" id="1.10.720.30">
    <property type="entry name" value="SAP domain"/>
    <property type="match status" value="1"/>
</dbReference>
<protein>
    <recommendedName>
        <fullName evidence="3">HeH/LEM domain-containing protein</fullName>
    </recommendedName>
</protein>
<keyword evidence="2" id="KW-1185">Reference proteome</keyword>
<comment type="caution">
    <text evidence="1">The sequence shown here is derived from an EMBL/GenBank/DDBJ whole genome shotgun (WGS) entry which is preliminary data.</text>
</comment>
<proteinExistence type="predicted"/>
<dbReference type="EMBL" id="CADIKR010000010">
    <property type="protein sequence ID" value="CAB3921888.1"/>
    <property type="molecule type" value="Genomic_DNA"/>
</dbReference>
<dbReference type="Proteomes" id="UP000507140">
    <property type="component" value="Unassembled WGS sequence"/>
</dbReference>
<evidence type="ECO:0000313" key="2">
    <source>
        <dbReference type="Proteomes" id="UP000507140"/>
    </source>
</evidence>
<evidence type="ECO:0000313" key="1">
    <source>
        <dbReference type="EMBL" id="CAB3921888.1"/>
    </source>
</evidence>
<reference evidence="1 2" key="1">
    <citation type="submission" date="2020-04" db="EMBL/GenBank/DDBJ databases">
        <authorList>
            <person name="De Canck E."/>
        </authorList>
    </citation>
    <scope>NUCLEOTIDE SEQUENCE [LARGE SCALE GENOMIC DNA]</scope>
    <source>
        <strain evidence="1 2">LMG 3415</strain>
    </source>
</reference>
<accession>A0ABM8LM03</accession>
<dbReference type="InterPro" id="IPR036361">
    <property type="entry name" value="SAP_dom_sf"/>
</dbReference>
<gene>
    <name evidence="1" type="ORF">LMG3415_05619</name>
</gene>
<dbReference type="RefSeq" id="WP_180100722.1">
    <property type="nucleotide sequence ID" value="NZ_CADIKR010000010.1"/>
</dbReference>